<proteinExistence type="inferred from homology"/>
<dbReference type="PANTHER" id="PTHR36536">
    <property type="entry name" value="UPF0111 PROTEIN HI_1603"/>
    <property type="match status" value="1"/>
</dbReference>
<keyword evidence="2" id="KW-0175">Coiled coil</keyword>
<sequence>MAMPVNTILGLFAKSPIKPLQEHINKVHECCKHLIPFFEAANANNWEEARKQQAKISEIEKVADALKREIRLKLPRGIFIPVERTDMLELLTQQDKIANRAKDISGRVLGRQLHLPSATQADFMAYLSRCIDATKQAKKAINELDELLETGFKGREVELVEEMIQRLDEIEDDTDSLQIKLRRELQKIETQYSPIDMMFLYQILEWVGDLADQAERVGARLELMLARS</sequence>
<evidence type="ECO:0000313" key="3">
    <source>
        <dbReference type="EMBL" id="RJG40091.1"/>
    </source>
</evidence>
<dbReference type="InterPro" id="IPR038078">
    <property type="entry name" value="PhoU-like_sf"/>
</dbReference>
<dbReference type="EMBL" id="QZCH01000029">
    <property type="protein sequence ID" value="RJG40091.1"/>
    <property type="molecule type" value="Genomic_DNA"/>
</dbReference>
<evidence type="ECO:0000256" key="1">
    <source>
        <dbReference type="ARBA" id="ARBA00008591"/>
    </source>
</evidence>
<organism evidence="3 4">
    <name type="scientific">Motilimonas pumila</name>
    <dbReference type="NCBI Taxonomy" id="2303987"/>
    <lineage>
        <taxon>Bacteria</taxon>
        <taxon>Pseudomonadati</taxon>
        <taxon>Pseudomonadota</taxon>
        <taxon>Gammaproteobacteria</taxon>
        <taxon>Alteromonadales</taxon>
        <taxon>Alteromonadales genera incertae sedis</taxon>
        <taxon>Motilimonas</taxon>
    </lineage>
</organism>
<comment type="caution">
    <text evidence="3">The sequence shown here is derived from an EMBL/GenBank/DDBJ whole genome shotgun (WGS) entry which is preliminary data.</text>
</comment>
<evidence type="ECO:0000256" key="2">
    <source>
        <dbReference type="SAM" id="Coils"/>
    </source>
</evidence>
<dbReference type="PANTHER" id="PTHR36536:SF3">
    <property type="entry name" value="UPF0111 PROTEIN HI_1603"/>
    <property type="match status" value="1"/>
</dbReference>
<dbReference type="Proteomes" id="UP000283255">
    <property type="component" value="Unassembled WGS sequence"/>
</dbReference>
<dbReference type="Gene3D" id="1.20.58.220">
    <property type="entry name" value="Phosphate transport system protein phou homolog 2, domain 2"/>
    <property type="match status" value="1"/>
</dbReference>
<accession>A0A418YAU7</accession>
<protein>
    <submittedName>
        <fullName evidence="3">TIGR00153 family protein</fullName>
    </submittedName>
</protein>
<feature type="coiled-coil region" evidence="2">
    <location>
        <begin position="130"/>
        <end position="187"/>
    </location>
</feature>
<gene>
    <name evidence="3" type="ORF">D1Z90_17210</name>
</gene>
<dbReference type="NCBIfam" id="TIGR00153">
    <property type="entry name" value="TIGR00153 family protein"/>
    <property type="match status" value="1"/>
</dbReference>
<dbReference type="InterPro" id="IPR018445">
    <property type="entry name" value="Put_Phosphate_transp_reg"/>
</dbReference>
<reference evidence="3 4" key="1">
    <citation type="submission" date="2018-09" db="EMBL/GenBank/DDBJ databases">
        <authorList>
            <person name="Wang F."/>
        </authorList>
    </citation>
    <scope>NUCLEOTIDE SEQUENCE [LARGE SCALE GENOMIC DNA]</scope>
    <source>
        <strain evidence="3 4">PLHSC7-2</strain>
    </source>
</reference>
<dbReference type="AlphaFoldDB" id="A0A418YAU7"/>
<dbReference type="Pfam" id="PF01865">
    <property type="entry name" value="PhoU_div"/>
    <property type="match status" value="1"/>
</dbReference>
<name>A0A418YAU7_9GAMM</name>
<dbReference type="OrthoDB" id="9780540at2"/>
<keyword evidence="4" id="KW-1185">Reference proteome</keyword>
<dbReference type="SUPFAM" id="SSF109755">
    <property type="entry name" value="PhoU-like"/>
    <property type="match status" value="1"/>
</dbReference>
<dbReference type="InterPro" id="IPR002727">
    <property type="entry name" value="DUF47"/>
</dbReference>
<evidence type="ECO:0000313" key="4">
    <source>
        <dbReference type="Proteomes" id="UP000283255"/>
    </source>
</evidence>
<reference evidence="3 4" key="2">
    <citation type="submission" date="2019-01" db="EMBL/GenBank/DDBJ databases">
        <title>Motilimonas pumilus sp. nov., isolated from the gut of sea cucumber (Apostichopus japonicus).</title>
        <authorList>
            <person name="Wang F.-Q."/>
            <person name="Ren L.-H."/>
            <person name="Lin Y.-W."/>
            <person name="Sun G.-H."/>
            <person name="Du Z.-J."/>
            <person name="Zhao J.-X."/>
            <person name="Liu X.-J."/>
            <person name="Liu L.-J."/>
        </authorList>
    </citation>
    <scope>NUCLEOTIDE SEQUENCE [LARGE SCALE GENOMIC DNA]</scope>
    <source>
        <strain evidence="3 4">PLHSC7-2</strain>
    </source>
</reference>
<comment type="similarity">
    <text evidence="1">Belongs to the UPF0111 family.</text>
</comment>